<dbReference type="eggNOG" id="COG0781">
    <property type="taxonomic scope" value="Bacteria"/>
</dbReference>
<dbReference type="PANTHER" id="PTHR11078">
    <property type="entry name" value="N UTILIZATION SUBSTANCE PROTEIN B-RELATED"/>
    <property type="match status" value="1"/>
</dbReference>
<dbReference type="GO" id="GO:0031564">
    <property type="term" value="P:transcription antitermination"/>
    <property type="evidence" value="ECO:0007669"/>
    <property type="project" value="UniProtKB-KW"/>
</dbReference>
<evidence type="ECO:0000256" key="4">
    <source>
        <dbReference type="ARBA" id="ARBA00023015"/>
    </source>
</evidence>
<sequence length="153" mass="16686">MRDGARHDSAPIIGGRREAREQALLLLYEAEIRDLTPEAMVDEVVVEPEAYTLEVLAGVTLHRTGLDELLTGRTGDWPLHRLASIDRAVLRLAAWELTEREDVPTAVILNEAVELAKTYGTDDSGGFVNGVLANLAAEVRPDTLPFEAPDTDG</sequence>
<dbReference type="Gene3D" id="1.10.940.10">
    <property type="entry name" value="NusB-like"/>
    <property type="match status" value="1"/>
</dbReference>
<accession>R4Z2W1</accession>
<evidence type="ECO:0000256" key="6">
    <source>
        <dbReference type="HAMAP-Rule" id="MF_00073"/>
    </source>
</evidence>
<dbReference type="SUPFAM" id="SSF48013">
    <property type="entry name" value="NusB-like"/>
    <property type="match status" value="1"/>
</dbReference>
<keyword evidence="4 6" id="KW-0805">Transcription regulation</keyword>
<keyword evidence="9" id="KW-1185">Reference proteome</keyword>
<dbReference type="EMBL" id="CANL01000045">
    <property type="protein sequence ID" value="CCM64995.1"/>
    <property type="molecule type" value="Genomic_DNA"/>
</dbReference>
<keyword evidence="2 6" id="KW-0889">Transcription antitermination</keyword>
<dbReference type="AlphaFoldDB" id="R4Z2W1"/>
<dbReference type="GO" id="GO:0003723">
    <property type="term" value="F:RNA binding"/>
    <property type="evidence" value="ECO:0007669"/>
    <property type="project" value="UniProtKB-UniRule"/>
</dbReference>
<evidence type="ECO:0000256" key="5">
    <source>
        <dbReference type="ARBA" id="ARBA00023163"/>
    </source>
</evidence>
<reference evidence="8 9" key="1">
    <citation type="journal article" date="2013" name="ISME J.">
        <title>Metabolic model for the filamentous 'Candidatus Microthrix parvicella' based on genomic and metagenomic analyses.</title>
        <authorList>
            <person name="Jon McIlroy S."/>
            <person name="Kristiansen R."/>
            <person name="Albertsen M."/>
            <person name="Michael Karst S."/>
            <person name="Rossetti S."/>
            <person name="Lund Nielsen J."/>
            <person name="Tandoi V."/>
            <person name="James Seviour R."/>
            <person name="Nielsen P.H."/>
        </authorList>
    </citation>
    <scope>NUCLEOTIDE SEQUENCE [LARGE SCALE GENOMIC DNA]</scope>
    <source>
        <strain evidence="8 9">RN1</strain>
    </source>
</reference>
<evidence type="ECO:0000313" key="8">
    <source>
        <dbReference type="EMBL" id="CCM64995.1"/>
    </source>
</evidence>
<dbReference type="PANTHER" id="PTHR11078:SF3">
    <property type="entry name" value="ANTITERMINATION NUSB DOMAIN-CONTAINING PROTEIN"/>
    <property type="match status" value="1"/>
</dbReference>
<dbReference type="NCBIfam" id="TIGR01951">
    <property type="entry name" value="nusB"/>
    <property type="match status" value="1"/>
</dbReference>
<comment type="function">
    <text evidence="6">Involved in transcription antitermination. Required for transcription of ribosomal RNA (rRNA) genes. Binds specifically to the boxA antiterminator sequence of the ribosomal RNA (rrn) operons.</text>
</comment>
<feature type="domain" description="NusB/RsmB/TIM44" evidence="7">
    <location>
        <begin position="17"/>
        <end position="136"/>
    </location>
</feature>
<gene>
    <name evidence="6" type="primary">nusB</name>
    <name evidence="8" type="ORF">BN381_50137</name>
</gene>
<evidence type="ECO:0000259" key="7">
    <source>
        <dbReference type="Pfam" id="PF01029"/>
    </source>
</evidence>
<evidence type="ECO:0000256" key="3">
    <source>
        <dbReference type="ARBA" id="ARBA00022884"/>
    </source>
</evidence>
<evidence type="ECO:0000256" key="1">
    <source>
        <dbReference type="ARBA" id="ARBA00005952"/>
    </source>
</evidence>
<dbReference type="HOGENOM" id="CLU_087843_2_3_11"/>
<dbReference type="InterPro" id="IPR006027">
    <property type="entry name" value="NusB_RsmB_TIM44"/>
</dbReference>
<name>R4Z2W1_9ACTN</name>
<comment type="caution">
    <text evidence="8">The sequence shown here is derived from an EMBL/GenBank/DDBJ whole genome shotgun (WGS) entry which is preliminary data.</text>
</comment>
<protein>
    <recommendedName>
        <fullName evidence="6">Transcription antitermination protein NusB</fullName>
    </recommendedName>
    <alternativeName>
        <fullName evidence="6">Antitermination factor NusB</fullName>
    </alternativeName>
</protein>
<proteinExistence type="inferred from homology"/>
<dbReference type="Proteomes" id="UP000018291">
    <property type="component" value="Unassembled WGS sequence"/>
</dbReference>
<organism evidence="8 9">
    <name type="scientific">Candidatus Neomicrothrix parvicella RN1</name>
    <dbReference type="NCBI Taxonomy" id="1229780"/>
    <lineage>
        <taxon>Bacteria</taxon>
        <taxon>Bacillati</taxon>
        <taxon>Actinomycetota</taxon>
        <taxon>Acidimicrobiia</taxon>
        <taxon>Acidimicrobiales</taxon>
        <taxon>Microthrixaceae</taxon>
        <taxon>Candidatus Neomicrothrix</taxon>
    </lineage>
</organism>
<dbReference type="GO" id="GO:0006353">
    <property type="term" value="P:DNA-templated transcription termination"/>
    <property type="evidence" value="ECO:0007669"/>
    <property type="project" value="UniProtKB-UniRule"/>
</dbReference>
<keyword evidence="5 6" id="KW-0804">Transcription</keyword>
<dbReference type="GO" id="GO:0005829">
    <property type="term" value="C:cytosol"/>
    <property type="evidence" value="ECO:0007669"/>
    <property type="project" value="TreeGrafter"/>
</dbReference>
<dbReference type="InterPro" id="IPR011605">
    <property type="entry name" value="NusB_fam"/>
</dbReference>
<dbReference type="STRING" id="1229780.BN381_50137"/>
<keyword evidence="3 6" id="KW-0694">RNA-binding</keyword>
<dbReference type="HAMAP" id="MF_00073">
    <property type="entry name" value="NusB"/>
    <property type="match status" value="1"/>
</dbReference>
<comment type="similarity">
    <text evidence="1 6">Belongs to the NusB family.</text>
</comment>
<dbReference type="InterPro" id="IPR035926">
    <property type="entry name" value="NusB-like_sf"/>
</dbReference>
<evidence type="ECO:0000313" key="9">
    <source>
        <dbReference type="Proteomes" id="UP000018291"/>
    </source>
</evidence>
<evidence type="ECO:0000256" key="2">
    <source>
        <dbReference type="ARBA" id="ARBA00022814"/>
    </source>
</evidence>
<dbReference type="Pfam" id="PF01029">
    <property type="entry name" value="NusB"/>
    <property type="match status" value="1"/>
</dbReference>